<proteinExistence type="predicted"/>
<reference evidence="1" key="1">
    <citation type="journal article" date="2020" name="Stud. Mycol.">
        <title>101 Dothideomycetes genomes: a test case for predicting lifestyles and emergence of pathogens.</title>
        <authorList>
            <person name="Haridas S."/>
            <person name="Albert R."/>
            <person name="Binder M."/>
            <person name="Bloem J."/>
            <person name="Labutti K."/>
            <person name="Salamov A."/>
            <person name="Andreopoulos B."/>
            <person name="Baker S."/>
            <person name="Barry K."/>
            <person name="Bills G."/>
            <person name="Bluhm B."/>
            <person name="Cannon C."/>
            <person name="Castanera R."/>
            <person name="Culley D."/>
            <person name="Daum C."/>
            <person name="Ezra D."/>
            <person name="Gonzalez J."/>
            <person name="Henrissat B."/>
            <person name="Kuo A."/>
            <person name="Liang C."/>
            <person name="Lipzen A."/>
            <person name="Lutzoni F."/>
            <person name="Magnuson J."/>
            <person name="Mondo S."/>
            <person name="Nolan M."/>
            <person name="Ohm R."/>
            <person name="Pangilinan J."/>
            <person name="Park H.-J."/>
            <person name="Ramirez L."/>
            <person name="Alfaro M."/>
            <person name="Sun H."/>
            <person name="Tritt A."/>
            <person name="Yoshinaga Y."/>
            <person name="Zwiers L.-H."/>
            <person name="Turgeon B."/>
            <person name="Goodwin S."/>
            <person name="Spatafora J."/>
            <person name="Crous P."/>
            <person name="Grigoriev I."/>
        </authorList>
    </citation>
    <scope>NUCLEOTIDE SEQUENCE</scope>
    <source>
        <strain evidence="1">CBS 107.79</strain>
    </source>
</reference>
<evidence type="ECO:0000313" key="1">
    <source>
        <dbReference type="EMBL" id="KAF1968826.1"/>
    </source>
</evidence>
<dbReference type="AlphaFoldDB" id="A0A6A5V174"/>
<dbReference type="EMBL" id="ML976716">
    <property type="protein sequence ID" value="KAF1968826.1"/>
    <property type="molecule type" value="Genomic_DNA"/>
</dbReference>
<protein>
    <submittedName>
        <fullName evidence="1">Uncharacterized protein</fullName>
    </submittedName>
</protein>
<organism evidence="1 2">
    <name type="scientific">Bimuria novae-zelandiae CBS 107.79</name>
    <dbReference type="NCBI Taxonomy" id="1447943"/>
    <lineage>
        <taxon>Eukaryota</taxon>
        <taxon>Fungi</taxon>
        <taxon>Dikarya</taxon>
        <taxon>Ascomycota</taxon>
        <taxon>Pezizomycotina</taxon>
        <taxon>Dothideomycetes</taxon>
        <taxon>Pleosporomycetidae</taxon>
        <taxon>Pleosporales</taxon>
        <taxon>Massarineae</taxon>
        <taxon>Didymosphaeriaceae</taxon>
        <taxon>Bimuria</taxon>
    </lineage>
</organism>
<dbReference type="OrthoDB" id="5288177at2759"/>
<accession>A0A6A5V174</accession>
<name>A0A6A5V174_9PLEO</name>
<dbReference type="Proteomes" id="UP000800036">
    <property type="component" value="Unassembled WGS sequence"/>
</dbReference>
<gene>
    <name evidence="1" type="ORF">BU23DRAFT_572056</name>
</gene>
<sequence length="152" mass="16947">MTTKERSVLALQAGVEHELTFTSEDFNKQLIGMGREVLDNPDKINLEAREYVARHLIKEGINVDDAIAETKIRAADVVYKEKWTLPKEEGLTENPNEYSLELASPIADVASKEWISQTIDIYQSFEPGSGINIEAPPDTCATHVHISPKDVP</sequence>
<evidence type="ECO:0000313" key="2">
    <source>
        <dbReference type="Proteomes" id="UP000800036"/>
    </source>
</evidence>
<keyword evidence="2" id="KW-1185">Reference proteome</keyword>